<reference evidence="15" key="1">
    <citation type="journal article" date="2014" name="Genome Biol.">
        <title>Genome analysis of a major urban malaria vector mosquito, Anopheles stephensi.</title>
        <authorList>
            <person name="Jiang X."/>
            <person name="Peery A."/>
            <person name="Hall A.B."/>
            <person name="Sharma A."/>
            <person name="Chen X.G."/>
            <person name="Waterhouse R.M."/>
            <person name="Komissarov A."/>
            <person name="Riehle M.M."/>
            <person name="Shouche Y."/>
            <person name="Sharakhova M.V."/>
            <person name="Lawson D."/>
            <person name="Pakpour N."/>
            <person name="Arensburger P."/>
            <person name="Davidson V.L."/>
            <person name="Eiglmeier K."/>
            <person name="Emrich S."/>
            <person name="George P."/>
            <person name="Kennedy R.C."/>
            <person name="Mane S.P."/>
            <person name="Maslen G."/>
            <person name="Oringanje C."/>
            <person name="Qi Y."/>
            <person name="Settlage R."/>
            <person name="Tojo M."/>
            <person name="Tubio J.M."/>
            <person name="Unger M.F."/>
            <person name="Wang B."/>
            <person name="Vernick K.D."/>
            <person name="Ribeiro J.M."/>
            <person name="James A.A."/>
            <person name="Michel K."/>
            <person name="Riehle M.A."/>
            <person name="Luckhart S."/>
            <person name="Sharakhov I.V."/>
            <person name="Tu Z."/>
        </authorList>
    </citation>
    <scope>NUCLEOTIDE SEQUENCE [LARGE SCALE GENOMIC DNA]</scope>
    <source>
        <strain evidence="15">Indian</strain>
    </source>
</reference>
<feature type="region of interest" description="Disordered" evidence="10">
    <location>
        <begin position="1"/>
        <end position="88"/>
    </location>
</feature>
<dbReference type="SUPFAM" id="SSF52540">
    <property type="entry name" value="P-loop containing nucleoside triphosphate hydrolases"/>
    <property type="match status" value="1"/>
</dbReference>
<accession>A0A182YIH6</accession>
<feature type="domain" description="Clp1 P-loop" evidence="11">
    <location>
        <begin position="501"/>
        <end position="636"/>
    </location>
</feature>
<dbReference type="Pfam" id="PF16575">
    <property type="entry name" value="CLP1_P"/>
    <property type="match status" value="1"/>
</dbReference>
<dbReference type="VEuPathDB" id="VectorBase:ASTEI08262"/>
<feature type="compositionally biased region" description="Acidic residues" evidence="10">
    <location>
        <begin position="208"/>
        <end position="217"/>
    </location>
</feature>
<reference evidence="14" key="2">
    <citation type="submission" date="2020-05" db="UniProtKB">
        <authorList>
            <consortium name="EnsemblMetazoa"/>
        </authorList>
    </citation>
    <scope>IDENTIFICATION</scope>
    <source>
        <strain evidence="14">Indian</strain>
    </source>
</reference>
<feature type="domain" description="NOL9 N-terminal" evidence="12">
    <location>
        <begin position="315"/>
        <end position="469"/>
    </location>
</feature>
<dbReference type="STRING" id="30069.A0A182YIH6"/>
<feature type="compositionally biased region" description="Basic and acidic residues" evidence="10">
    <location>
        <begin position="277"/>
        <end position="287"/>
    </location>
</feature>
<evidence type="ECO:0000256" key="8">
    <source>
        <dbReference type="ARBA" id="ARBA00023242"/>
    </source>
</evidence>
<dbReference type="PANTHER" id="PTHR12755:SF3">
    <property type="entry name" value="POLYNUCLEOTIDE 5'-HYDROXYL-KINASE NOL9"/>
    <property type="match status" value="1"/>
</dbReference>
<comment type="similarity">
    <text evidence="2">Belongs to the Clp1 family. NOL9/GRC3 subfamily.</text>
</comment>
<evidence type="ECO:0000256" key="9">
    <source>
        <dbReference type="ARBA" id="ARBA00071212"/>
    </source>
</evidence>
<keyword evidence="3" id="KW-0698">rRNA processing</keyword>
<dbReference type="InterPro" id="IPR045116">
    <property type="entry name" value="Clp1/Grc3"/>
</dbReference>
<evidence type="ECO:0000256" key="10">
    <source>
        <dbReference type="SAM" id="MobiDB-lite"/>
    </source>
</evidence>
<evidence type="ECO:0000256" key="6">
    <source>
        <dbReference type="ARBA" id="ARBA00022777"/>
    </source>
</evidence>
<sequence>MGKVKHPSKGGGVQKRAKKLNPNASRSCDVAAKHTGSMKQPKRPEKASKESTTSGWSVESGECRPSNEGNSKSWTGPPLRSNASAKPQVVAFKRKALRVEDLYDSSDLESSDDNDWGTDEDLDEYDDFGDEMYDVDDFDDLPYAHVYSRKDFDDDDGDYGEYDDYDEFGDSDMNSSLESGSYSSEKSSSSESNYRKYINNGERYDSGDSSDEDYEVAEDDTNTVHIPYGAAVMHDLSDDNLAFDPQSKHGQIIELPNDANEREASVVQEATEVKQVEEKVIEQKEPDVAQDEEEEEEADNSSPPTVPINPTPTEYQFFNAVDLRMSLAVLKSPIYMYGHLSVQVLSGRVEMLGYQLDVAEKRTVYASGGYNAINLTPLPTPATFSKAALERIVGKLKPHFIESDIEALVKQFDPANSVLVLLRADLFSATDTVPLVCKVLPYYNLFPTALTLDNGSPFRTTEMLLEIALFQPAAKNVPLFQANPAWDAVQLKPDSRLIVVGGKGSGKSTLCQYLINRHIKQFGRILLIDLDIGQPLLFLPETVSVSLVEAPILGVGCFADVKPIWCQLFGSFNVVSSPLVYVQNVRSLVRFCAEHPDLKGIPWIINTMGYVVGFGEELTNAIVRLVQPTDLVQLTIPKLSKKQLPMNKAQNYANQLKPDLVNAFKFNILHEEVQLQSNPVEYRFYEFEVAFEASSESFYPPRRRTIAIMAQLVKILGDTAESFADVKPHVARMDDLQILITRDEHRPSKEMLLATLNATMVYLCESLPNGQYNCFGVGIVRSVDEKENVYLLHALSPEQLAKAKVLALCNTSLPSQVYLQHSPNIEGTLPYLQNIAPTTSTTQSA</sequence>
<keyword evidence="8" id="KW-0539">Nucleus</keyword>
<dbReference type="GO" id="GO:0005524">
    <property type="term" value="F:ATP binding"/>
    <property type="evidence" value="ECO:0007669"/>
    <property type="project" value="UniProtKB-KW"/>
</dbReference>
<feature type="compositionally biased region" description="Acidic residues" evidence="10">
    <location>
        <begin position="153"/>
        <end position="170"/>
    </location>
</feature>
<dbReference type="PANTHER" id="PTHR12755">
    <property type="entry name" value="CLEAVAGE/POLYADENYLATION FACTOR IA SUBUNIT CLP1P"/>
    <property type="match status" value="1"/>
</dbReference>
<evidence type="ECO:0000259" key="12">
    <source>
        <dbReference type="Pfam" id="PF24419"/>
    </source>
</evidence>
<dbReference type="InterPro" id="IPR027417">
    <property type="entry name" value="P-loop_NTPase"/>
</dbReference>
<feature type="compositionally biased region" description="Acidic residues" evidence="10">
    <location>
        <begin position="288"/>
        <end position="299"/>
    </location>
</feature>
<feature type="region of interest" description="Disordered" evidence="10">
    <location>
        <begin position="148"/>
        <end position="217"/>
    </location>
</feature>
<feature type="domain" description="NOL9 C-terminal" evidence="13">
    <location>
        <begin position="724"/>
        <end position="814"/>
    </location>
</feature>
<dbReference type="Pfam" id="PF24419">
    <property type="entry name" value="Cupin_NOL9"/>
    <property type="match status" value="1"/>
</dbReference>
<proteinExistence type="inferred from homology"/>
<name>A0A182YIH6_ANOST</name>
<evidence type="ECO:0000256" key="7">
    <source>
        <dbReference type="ARBA" id="ARBA00022840"/>
    </source>
</evidence>
<dbReference type="Proteomes" id="UP000076408">
    <property type="component" value="Unassembled WGS sequence"/>
</dbReference>
<evidence type="ECO:0000259" key="13">
    <source>
        <dbReference type="Pfam" id="PF25467"/>
    </source>
</evidence>
<evidence type="ECO:0000256" key="3">
    <source>
        <dbReference type="ARBA" id="ARBA00022552"/>
    </source>
</evidence>
<keyword evidence="5" id="KW-0547">Nucleotide-binding</keyword>
<feature type="region of interest" description="Disordered" evidence="10">
    <location>
        <begin position="277"/>
        <end position="311"/>
    </location>
</feature>
<evidence type="ECO:0000256" key="2">
    <source>
        <dbReference type="ARBA" id="ARBA00011003"/>
    </source>
</evidence>
<evidence type="ECO:0000256" key="4">
    <source>
        <dbReference type="ARBA" id="ARBA00022679"/>
    </source>
</evidence>
<keyword evidence="7" id="KW-0067">ATP-binding</keyword>
<dbReference type="Gene3D" id="3.40.50.300">
    <property type="entry name" value="P-loop containing nucleotide triphosphate hydrolases"/>
    <property type="match status" value="1"/>
</dbReference>
<comment type="subcellular location">
    <subcellularLocation>
        <location evidence="1">Nucleus</location>
        <location evidence="1">Nucleolus</location>
    </subcellularLocation>
</comment>
<dbReference type="VEuPathDB" id="VectorBase:ASTEI20_034215"/>
<keyword evidence="4" id="KW-0808">Transferase</keyword>
<dbReference type="AlphaFoldDB" id="A0A182YIH6"/>
<organism evidence="14 15">
    <name type="scientific">Anopheles stephensi</name>
    <name type="common">Indo-Pakistan malaria mosquito</name>
    <dbReference type="NCBI Taxonomy" id="30069"/>
    <lineage>
        <taxon>Eukaryota</taxon>
        <taxon>Metazoa</taxon>
        <taxon>Ecdysozoa</taxon>
        <taxon>Arthropoda</taxon>
        <taxon>Hexapoda</taxon>
        <taxon>Insecta</taxon>
        <taxon>Pterygota</taxon>
        <taxon>Neoptera</taxon>
        <taxon>Endopterygota</taxon>
        <taxon>Diptera</taxon>
        <taxon>Nematocera</taxon>
        <taxon>Culicoidea</taxon>
        <taxon>Culicidae</taxon>
        <taxon>Anophelinae</taxon>
        <taxon>Anopheles</taxon>
    </lineage>
</organism>
<keyword evidence="6" id="KW-0418">Kinase</keyword>
<feature type="region of interest" description="Disordered" evidence="10">
    <location>
        <begin position="102"/>
        <end position="134"/>
    </location>
</feature>
<dbReference type="GO" id="GO:0005730">
    <property type="term" value="C:nucleolus"/>
    <property type="evidence" value="ECO:0007669"/>
    <property type="project" value="UniProtKB-SubCell"/>
</dbReference>
<evidence type="ECO:0000256" key="5">
    <source>
        <dbReference type="ARBA" id="ARBA00022741"/>
    </source>
</evidence>
<dbReference type="InterPro" id="IPR057573">
    <property type="entry name" value="NOL9_N"/>
</dbReference>
<dbReference type="OMA" id="DCQPLGV"/>
<dbReference type="EnsemblMetazoa" id="ASTEI08262-RA">
    <property type="protein sequence ID" value="ASTEI08262-PA"/>
    <property type="gene ID" value="ASTEI08262"/>
</dbReference>
<dbReference type="InterPro" id="IPR057570">
    <property type="entry name" value="NOL9_C"/>
</dbReference>
<evidence type="ECO:0000256" key="1">
    <source>
        <dbReference type="ARBA" id="ARBA00004604"/>
    </source>
</evidence>
<feature type="compositionally biased region" description="Low complexity" evidence="10">
    <location>
        <begin position="175"/>
        <end position="192"/>
    </location>
</feature>
<dbReference type="VEuPathDB" id="VectorBase:ASTE005130"/>
<dbReference type="GO" id="GO:0000448">
    <property type="term" value="P:cleavage in ITS2 between 5.8S rRNA and LSU-rRNA of tricistronic rRNA transcript (SSU-rRNA, 5.8S rRNA, LSU-rRNA)"/>
    <property type="evidence" value="ECO:0007669"/>
    <property type="project" value="TreeGrafter"/>
</dbReference>
<dbReference type="InterPro" id="IPR032319">
    <property type="entry name" value="CLP1_P"/>
</dbReference>
<keyword evidence="15" id="KW-1185">Reference proteome</keyword>
<dbReference type="Pfam" id="PF25467">
    <property type="entry name" value="NOL9_C"/>
    <property type="match status" value="1"/>
</dbReference>
<evidence type="ECO:0000313" key="14">
    <source>
        <dbReference type="EnsemblMetazoa" id="ASTEI08262-PA"/>
    </source>
</evidence>
<protein>
    <recommendedName>
        <fullName evidence="9">Polynucleotide 5'-hydroxyl-kinase NOL9</fullName>
    </recommendedName>
</protein>
<evidence type="ECO:0000259" key="11">
    <source>
        <dbReference type="Pfam" id="PF16575"/>
    </source>
</evidence>
<dbReference type="GO" id="GO:0051731">
    <property type="term" value="F:polynucleotide 5'-hydroxyl-kinase activity"/>
    <property type="evidence" value="ECO:0007669"/>
    <property type="project" value="InterPro"/>
</dbReference>
<evidence type="ECO:0000313" key="15">
    <source>
        <dbReference type="Proteomes" id="UP000076408"/>
    </source>
</evidence>